<dbReference type="GO" id="GO:0016020">
    <property type="term" value="C:membrane"/>
    <property type="evidence" value="ECO:0007669"/>
    <property type="project" value="UniProtKB-SubCell"/>
</dbReference>
<dbReference type="STRING" id="3871.A0A1J7GKW5"/>
<keyword evidence="4" id="KW-1185">Reference proteome</keyword>
<dbReference type="InterPro" id="IPR036063">
    <property type="entry name" value="Smr_dom_sf"/>
</dbReference>
<dbReference type="EMBL" id="CM007371">
    <property type="protein sequence ID" value="OIW01144.1"/>
    <property type="molecule type" value="Genomic_DNA"/>
</dbReference>
<comment type="subcellular location">
    <subcellularLocation>
        <location evidence="1">Membrane</location>
        <topology evidence="1">Multi-pass membrane protein</topology>
    </subcellularLocation>
</comment>
<gene>
    <name evidence="3" type="ORF">TanjilG_17701</name>
</gene>
<dbReference type="Pfam" id="PF08590">
    <property type="entry name" value="DUF1771"/>
    <property type="match status" value="1"/>
</dbReference>
<dbReference type="SMART" id="SM01162">
    <property type="entry name" value="DUF1771"/>
    <property type="match status" value="1"/>
</dbReference>
<dbReference type="InterPro" id="IPR013899">
    <property type="entry name" value="DUF1771"/>
</dbReference>
<dbReference type="SUPFAM" id="SSF160443">
    <property type="entry name" value="SMR domain-like"/>
    <property type="match status" value="1"/>
</dbReference>
<dbReference type="Gene3D" id="3.30.1370.110">
    <property type="match status" value="1"/>
</dbReference>
<organism evidence="3 4">
    <name type="scientific">Lupinus angustifolius</name>
    <name type="common">Narrow-leaved blue lupine</name>
    <dbReference type="NCBI Taxonomy" id="3871"/>
    <lineage>
        <taxon>Eukaryota</taxon>
        <taxon>Viridiplantae</taxon>
        <taxon>Streptophyta</taxon>
        <taxon>Embryophyta</taxon>
        <taxon>Tracheophyta</taxon>
        <taxon>Spermatophyta</taxon>
        <taxon>Magnoliopsida</taxon>
        <taxon>eudicotyledons</taxon>
        <taxon>Gunneridae</taxon>
        <taxon>Pentapetalae</taxon>
        <taxon>rosids</taxon>
        <taxon>fabids</taxon>
        <taxon>Fabales</taxon>
        <taxon>Fabaceae</taxon>
        <taxon>Papilionoideae</taxon>
        <taxon>50 kb inversion clade</taxon>
        <taxon>genistoids sensu lato</taxon>
        <taxon>core genistoids</taxon>
        <taxon>Genisteae</taxon>
        <taxon>Lupinus</taxon>
    </lineage>
</organism>
<dbReference type="OMA" id="MNSWADD"/>
<name>A0A1J7GKW5_LUPAN</name>
<sequence length="609" mass="68546">MTSSARSPLKKMSWDRGQSSGWAAFDLKQRQKNNVESEIDKDPFPPVGAFDCMGHGDKLMKNKHVHVKSFSSVLVPGKKFPSLKEGGTSEMKMLGSHTGVKYCGTSAQEDVNLAIKKLKEKHGWAEISLIEDVLAAANNNIDKASSLLEPMASAFNFDEGKVSSNPGPTTTYDIRYNEKTDESLTLGKFKDEIRFRSSLAGHLKDNETDFEDRNASSDRKLSDEDNLRFDMGLLSSVPIEPEWEEDDIYLKHRKDALKTMRSASRHSRAATNAFMRGDHFYAQQYSMKAQEEWQTAEELNSKAATEILSIRNSEGDIWRLDLHGLHATEAIQALEEHLNRIECQVFSNSFATSNGVKENGLARSAAGSSNVLDRGNLSNQQGPLRLRSFVLHVITGIGNHSRGQASLPTAVRNFLIEKRILKIFNSPSFKNEFSNEDVFRFLLNRLSVWYFLKWESIKLNNLIEEAIKEAELSGAKVLSLGLLNQREELNAYGELYIQRFPKMKIKVVDGSSLAAAIVLNSIPKGTNQVLLRGNFNKVSLAIANVLCERNIQNWLPRRVMSCWRISGIVHALEGWNVNECGYTILNINKVWEASIRHGFQPLKIPIDFY</sequence>
<dbReference type="PANTHER" id="PTHR47812:SF2">
    <property type="entry name" value="SMR (SMALL MUTS RELATED) DOMAIN-CONTAINING PROTEIN"/>
    <property type="match status" value="1"/>
</dbReference>
<dbReference type="PANTHER" id="PTHR47812">
    <property type="entry name" value="SMR (SMALL MUTS RELATED) DOMAIN-CONTAINING PROTEIN"/>
    <property type="match status" value="1"/>
</dbReference>
<evidence type="ECO:0000256" key="1">
    <source>
        <dbReference type="ARBA" id="ARBA00004141"/>
    </source>
</evidence>
<dbReference type="Pfam" id="PF12076">
    <property type="entry name" value="CER1-like_C"/>
    <property type="match status" value="1"/>
</dbReference>
<dbReference type="InterPro" id="IPR002625">
    <property type="entry name" value="Smr_dom"/>
</dbReference>
<evidence type="ECO:0000313" key="4">
    <source>
        <dbReference type="Proteomes" id="UP000188354"/>
    </source>
</evidence>
<dbReference type="InterPro" id="IPR021940">
    <property type="entry name" value="CER1-like_C"/>
</dbReference>
<reference evidence="3 4" key="1">
    <citation type="journal article" date="2017" name="Plant Biotechnol. J.">
        <title>A comprehensive draft genome sequence for lupin (Lupinus angustifolius), an emerging health food: insights into plant-microbe interactions and legume evolution.</title>
        <authorList>
            <person name="Hane J.K."/>
            <person name="Ming Y."/>
            <person name="Kamphuis L.G."/>
            <person name="Nelson M.N."/>
            <person name="Garg G."/>
            <person name="Atkins C.A."/>
            <person name="Bayer P.E."/>
            <person name="Bravo A."/>
            <person name="Bringans S."/>
            <person name="Cannon S."/>
            <person name="Edwards D."/>
            <person name="Foley R."/>
            <person name="Gao L.L."/>
            <person name="Harrison M.J."/>
            <person name="Huang W."/>
            <person name="Hurgobin B."/>
            <person name="Li S."/>
            <person name="Liu C.W."/>
            <person name="McGrath A."/>
            <person name="Morahan G."/>
            <person name="Murray J."/>
            <person name="Weller J."/>
            <person name="Jian J."/>
            <person name="Singh K.B."/>
        </authorList>
    </citation>
    <scope>NUCLEOTIDE SEQUENCE [LARGE SCALE GENOMIC DNA]</scope>
    <source>
        <strain evidence="4">cv. Tanjil</strain>
        <tissue evidence="3">Whole plant</tissue>
    </source>
</reference>
<dbReference type="AlphaFoldDB" id="A0A1J7GKW5"/>
<accession>A0A1J7GKW5</accession>
<dbReference type="PROSITE" id="PS50828">
    <property type="entry name" value="SMR"/>
    <property type="match status" value="1"/>
</dbReference>
<evidence type="ECO:0000259" key="2">
    <source>
        <dbReference type="PROSITE" id="PS50828"/>
    </source>
</evidence>
<dbReference type="Gramene" id="OIW01144">
    <property type="protein sequence ID" value="OIW01144"/>
    <property type="gene ID" value="TanjilG_17701"/>
</dbReference>
<proteinExistence type="predicted"/>
<feature type="domain" description="Smr" evidence="2">
    <location>
        <begin position="320"/>
        <end position="444"/>
    </location>
</feature>
<protein>
    <recommendedName>
        <fullName evidence="2">Smr domain-containing protein</fullName>
    </recommendedName>
</protein>
<evidence type="ECO:0000313" key="3">
    <source>
        <dbReference type="EMBL" id="OIW01144.1"/>
    </source>
</evidence>
<dbReference type="Proteomes" id="UP000188354">
    <property type="component" value="Chromosome LG11"/>
</dbReference>